<feature type="transmembrane region" description="Helical" evidence="1">
    <location>
        <begin position="44"/>
        <end position="65"/>
    </location>
</feature>
<dbReference type="GeneID" id="85358492"/>
<evidence type="ECO:0000313" key="2">
    <source>
        <dbReference type="EMBL" id="KAK0434862.1"/>
    </source>
</evidence>
<keyword evidence="1" id="KW-1133">Transmembrane helix</keyword>
<dbReference type="EMBL" id="JAUEPS010000169">
    <property type="protein sequence ID" value="KAK0434862.1"/>
    <property type="molecule type" value="Genomic_DNA"/>
</dbReference>
<accession>A0AA39J4R3</accession>
<protein>
    <submittedName>
        <fullName evidence="3">Uncharacterized protein</fullName>
    </submittedName>
</protein>
<evidence type="ECO:0000256" key="1">
    <source>
        <dbReference type="SAM" id="Phobius"/>
    </source>
</evidence>
<dbReference type="AlphaFoldDB" id="A0AA39J4R3"/>
<sequence length="75" mass="8475">MLLYPSELTPLSLCLAHAFAAVIQMLRQCGEPITLAAFLLATTNLYLPRTFAFSTASKIFLFFLSRRCGFWRGKK</sequence>
<evidence type="ECO:0000313" key="3">
    <source>
        <dbReference type="EMBL" id="KAK0435584.1"/>
    </source>
</evidence>
<evidence type="ECO:0000313" key="4">
    <source>
        <dbReference type="Proteomes" id="UP001175211"/>
    </source>
</evidence>
<keyword evidence="1" id="KW-0472">Membrane</keyword>
<comment type="caution">
    <text evidence="3">The sequence shown here is derived from an EMBL/GenBank/DDBJ whole genome shotgun (WGS) entry which is preliminary data.</text>
</comment>
<dbReference type="Proteomes" id="UP001175211">
    <property type="component" value="Unassembled WGS sequence"/>
</dbReference>
<keyword evidence="4" id="KW-1185">Reference proteome</keyword>
<name>A0AA39J4R3_ARMTA</name>
<reference evidence="3" key="1">
    <citation type="submission" date="2023-06" db="EMBL/GenBank/DDBJ databases">
        <authorList>
            <consortium name="Lawrence Berkeley National Laboratory"/>
            <person name="Ahrendt S."/>
            <person name="Sahu N."/>
            <person name="Indic B."/>
            <person name="Wong-Bajracharya J."/>
            <person name="Merenyi Z."/>
            <person name="Ke H.-M."/>
            <person name="Monk M."/>
            <person name="Kocsube S."/>
            <person name="Drula E."/>
            <person name="Lipzen A."/>
            <person name="Balint B."/>
            <person name="Henrissat B."/>
            <person name="Andreopoulos B."/>
            <person name="Martin F.M."/>
            <person name="Harder C.B."/>
            <person name="Rigling D."/>
            <person name="Ford K.L."/>
            <person name="Foster G.D."/>
            <person name="Pangilinan J."/>
            <person name="Papanicolaou A."/>
            <person name="Barry K."/>
            <person name="LaButti K."/>
            <person name="Viragh M."/>
            <person name="Koriabine M."/>
            <person name="Yan M."/>
            <person name="Riley R."/>
            <person name="Champramary S."/>
            <person name="Plett K.L."/>
            <person name="Tsai I.J."/>
            <person name="Slot J."/>
            <person name="Sipos G."/>
            <person name="Plett J."/>
            <person name="Nagy L.G."/>
            <person name="Grigoriev I.V."/>
        </authorList>
    </citation>
    <scope>NUCLEOTIDE SEQUENCE</scope>
    <source>
        <strain evidence="3">CCBAS 213</strain>
    </source>
</reference>
<proteinExistence type="predicted"/>
<gene>
    <name evidence="3" type="ORF">EV420DRAFT_1592883</name>
    <name evidence="2" type="ORF">EV420DRAFT_1754291</name>
</gene>
<dbReference type="EMBL" id="JAUEPS010000147">
    <property type="protein sequence ID" value="KAK0435584.1"/>
    <property type="molecule type" value="Genomic_DNA"/>
</dbReference>
<keyword evidence="1" id="KW-0812">Transmembrane</keyword>
<organism evidence="3 4">
    <name type="scientific">Armillaria tabescens</name>
    <name type="common">Ringless honey mushroom</name>
    <name type="synonym">Agaricus tabescens</name>
    <dbReference type="NCBI Taxonomy" id="1929756"/>
    <lineage>
        <taxon>Eukaryota</taxon>
        <taxon>Fungi</taxon>
        <taxon>Dikarya</taxon>
        <taxon>Basidiomycota</taxon>
        <taxon>Agaricomycotina</taxon>
        <taxon>Agaricomycetes</taxon>
        <taxon>Agaricomycetidae</taxon>
        <taxon>Agaricales</taxon>
        <taxon>Marasmiineae</taxon>
        <taxon>Physalacriaceae</taxon>
        <taxon>Desarmillaria</taxon>
    </lineage>
</organism>
<dbReference type="RefSeq" id="XP_060322024.1">
    <property type="nucleotide sequence ID" value="XM_060474944.1"/>
</dbReference>